<proteinExistence type="predicted"/>
<protein>
    <recommendedName>
        <fullName evidence="1">Sulfotransferase domain-containing protein</fullName>
    </recommendedName>
</protein>
<comment type="caution">
    <text evidence="2">The sequence shown here is derived from an EMBL/GenBank/DDBJ whole genome shotgun (WGS) entry which is preliminary data.</text>
</comment>
<reference evidence="3" key="1">
    <citation type="submission" date="2015-03" db="EMBL/GenBank/DDBJ databases">
        <title>Draft genome sequence of a novel methanotroph (Sn10-6) isolated from flooded ricefield rhizosphere in India.</title>
        <authorList>
            <person name="Pandit P.S."/>
            <person name="Pore S.D."/>
            <person name="Arora P."/>
            <person name="Kapse N.G."/>
            <person name="Dhakephalkar P.K."/>
            <person name="Rahalkar M.C."/>
        </authorList>
    </citation>
    <scope>NUCLEOTIDE SEQUENCE [LARGE SCALE GENOMIC DNA]</scope>
    <source>
        <strain evidence="3">Sn10-6</strain>
    </source>
</reference>
<dbReference type="SUPFAM" id="SSF52540">
    <property type="entry name" value="P-loop containing nucleoside triphosphate hydrolases"/>
    <property type="match status" value="1"/>
</dbReference>
<reference evidence="2 3" key="2">
    <citation type="journal article" date="2016" name="Microb. Ecol.">
        <title>Genome Characteristics of a Novel Type I Methanotroph (Sn10-6) Isolated from a Flooded Indian Rice Field.</title>
        <authorList>
            <person name="Rahalkar M.C."/>
            <person name="Pandit P.S."/>
            <person name="Dhakephalkar P.K."/>
            <person name="Pore S."/>
            <person name="Arora P."/>
            <person name="Kapse N."/>
        </authorList>
    </citation>
    <scope>NUCLEOTIDE SEQUENCE [LARGE SCALE GENOMIC DNA]</scope>
    <source>
        <strain evidence="2 3">Sn10-6</strain>
    </source>
</reference>
<dbReference type="Gene3D" id="3.40.50.300">
    <property type="entry name" value="P-loop containing nucleotide triphosphate hydrolases"/>
    <property type="match status" value="1"/>
</dbReference>
<accession>A0A0F3ILU5</accession>
<dbReference type="Pfam" id="PF00685">
    <property type="entry name" value="Sulfotransfer_1"/>
    <property type="match status" value="1"/>
</dbReference>
<gene>
    <name evidence="2" type="ORF">VZ94_02865</name>
</gene>
<evidence type="ECO:0000313" key="3">
    <source>
        <dbReference type="Proteomes" id="UP000033684"/>
    </source>
</evidence>
<dbReference type="Proteomes" id="UP000033684">
    <property type="component" value="Unassembled WGS sequence"/>
</dbReference>
<dbReference type="AlphaFoldDB" id="A0A0F3ILU5"/>
<dbReference type="OrthoDB" id="9179784at2"/>
<dbReference type="InterPro" id="IPR027417">
    <property type="entry name" value="P-loop_NTPase"/>
</dbReference>
<dbReference type="GO" id="GO:0008146">
    <property type="term" value="F:sulfotransferase activity"/>
    <property type="evidence" value="ECO:0007669"/>
    <property type="project" value="InterPro"/>
</dbReference>
<evidence type="ECO:0000313" key="2">
    <source>
        <dbReference type="EMBL" id="KJV07696.1"/>
    </source>
</evidence>
<feature type="domain" description="Sulfotransferase" evidence="1">
    <location>
        <begin position="21"/>
        <end position="202"/>
    </location>
</feature>
<keyword evidence="3" id="KW-1185">Reference proteome</keyword>
<dbReference type="InterPro" id="IPR000863">
    <property type="entry name" value="Sulfotransferase_dom"/>
</dbReference>
<name>A0A0F3ILU5_9GAMM</name>
<organism evidence="2 3">
    <name type="scientific">Methylocucumis oryzae</name>
    <dbReference type="NCBI Taxonomy" id="1632867"/>
    <lineage>
        <taxon>Bacteria</taxon>
        <taxon>Pseudomonadati</taxon>
        <taxon>Pseudomonadota</taxon>
        <taxon>Gammaproteobacteria</taxon>
        <taxon>Methylococcales</taxon>
        <taxon>Methylococcaceae</taxon>
        <taxon>Methylocucumis</taxon>
    </lineage>
</organism>
<dbReference type="RefSeq" id="WP_045778088.1">
    <property type="nucleotide sequence ID" value="NZ_LAJX01000021.1"/>
</dbReference>
<dbReference type="EMBL" id="LAJX01000021">
    <property type="protein sequence ID" value="KJV07696.1"/>
    <property type="molecule type" value="Genomic_DNA"/>
</dbReference>
<evidence type="ECO:0000259" key="1">
    <source>
        <dbReference type="Pfam" id="PF00685"/>
    </source>
</evidence>
<sequence>MTTYDSGIQFIAHGDQQKFRKALITGLGRSGTSAVASIFHHIGFFLGTEANAPIYEDILLRTALSEGRIEDILSSLSHDSERYPLFAWKDPKLFSDTASTLIESLNNDWLLVLVFRDPVAIALRRVYQENAAFLHYLDRAVHFQNKLARFANKSNKPLLLISYEKLLTQPERVIKGILEFIDYKAEQNVDVIDVQNKIRMDKENYKSHAARKIN</sequence>